<organism evidence="2 3">
    <name type="scientific">Atlantibacter subterraneus</name>
    <dbReference type="NCBI Taxonomy" id="255519"/>
    <lineage>
        <taxon>Bacteria</taxon>
        <taxon>Pseudomonadati</taxon>
        <taxon>Pseudomonadota</taxon>
        <taxon>Gammaproteobacteria</taxon>
        <taxon>Enterobacterales</taxon>
        <taxon>Enterobacteriaceae</taxon>
        <taxon>Atlantibacter</taxon>
    </lineage>
</organism>
<reference evidence="2 3" key="1">
    <citation type="submission" date="2018-10" db="EMBL/GenBank/DDBJ databases">
        <title>Transmission dynamics of multidrug resistant bacteria on intensive care unit surfaces.</title>
        <authorList>
            <person name="D'Souza A.W."/>
            <person name="Potter R.F."/>
            <person name="Wallace M."/>
            <person name="Shupe A."/>
            <person name="Patel S."/>
            <person name="Sun S."/>
            <person name="Gul D."/>
            <person name="Kwon J.H."/>
            <person name="Andleeb S."/>
            <person name="Burnham C.-A.D."/>
            <person name="Dantas G."/>
        </authorList>
    </citation>
    <scope>NUCLEOTIDE SEQUENCE [LARGE SCALE GENOMIC DNA]</scope>
    <source>
        <strain evidence="2 3">AS_373</strain>
    </source>
</reference>
<dbReference type="Proteomes" id="UP000275331">
    <property type="component" value="Unassembled WGS sequence"/>
</dbReference>
<sequence length="148" mass="17076">MKWIIVVLFFAFSNAHAEDCSQQDFDKADMELDSLTSWKAVDDFFSRHSKCDVGYLREGTSEKIVRLLVDKWGQLNELSVLVKTKPALGDYVVDHIREILDVKDVEKVRDYSASNCQIDDKALCKKLHDAAVYILPYMSSQYQYINNN</sequence>
<protein>
    <submittedName>
        <fullName evidence="2">Uncharacterized protein</fullName>
    </submittedName>
</protein>
<accession>A0A3R9GPI0</accession>
<name>A0A3R9GPI0_9ENTR</name>
<dbReference type="OrthoDB" id="5959501at2"/>
<keyword evidence="1" id="KW-0732">Signal</keyword>
<proteinExistence type="predicted"/>
<feature type="chain" id="PRO_5018540051" evidence="1">
    <location>
        <begin position="18"/>
        <end position="148"/>
    </location>
</feature>
<dbReference type="EMBL" id="RHXB01000009">
    <property type="protein sequence ID" value="RSE24771.1"/>
    <property type="molecule type" value="Genomic_DNA"/>
</dbReference>
<comment type="caution">
    <text evidence="2">The sequence shown here is derived from an EMBL/GenBank/DDBJ whole genome shotgun (WGS) entry which is preliminary data.</text>
</comment>
<gene>
    <name evidence="2" type="ORF">EGT71_13930</name>
</gene>
<feature type="signal peptide" evidence="1">
    <location>
        <begin position="1"/>
        <end position="17"/>
    </location>
</feature>
<dbReference type="RefSeq" id="WP_125295143.1">
    <property type="nucleotide sequence ID" value="NZ_JAPTZM010000003.1"/>
</dbReference>
<evidence type="ECO:0000313" key="2">
    <source>
        <dbReference type="EMBL" id="RSE24771.1"/>
    </source>
</evidence>
<evidence type="ECO:0000313" key="3">
    <source>
        <dbReference type="Proteomes" id="UP000275331"/>
    </source>
</evidence>
<dbReference type="AlphaFoldDB" id="A0A3R9GPI0"/>
<evidence type="ECO:0000256" key="1">
    <source>
        <dbReference type="SAM" id="SignalP"/>
    </source>
</evidence>